<feature type="region of interest" description="Disordered" evidence="1">
    <location>
        <begin position="544"/>
        <end position="609"/>
    </location>
</feature>
<dbReference type="EMBL" id="BSDZ01000013">
    <property type="protein sequence ID" value="GLI62807.1"/>
    <property type="molecule type" value="Genomic_DNA"/>
</dbReference>
<evidence type="ECO:0000256" key="2">
    <source>
        <dbReference type="SAM" id="SignalP"/>
    </source>
</evidence>
<gene>
    <name evidence="3" type="ORF">VaNZ11_005556</name>
</gene>
<reference evidence="3 4" key="1">
    <citation type="journal article" date="2023" name="IScience">
        <title>Expanded male sex-determining region conserved during the evolution of homothallism in the green alga Volvox.</title>
        <authorList>
            <person name="Yamamoto K."/>
            <person name="Matsuzaki R."/>
            <person name="Mahakham W."/>
            <person name="Heman W."/>
            <person name="Sekimoto H."/>
            <person name="Kawachi M."/>
            <person name="Minakuchi Y."/>
            <person name="Toyoda A."/>
            <person name="Nozaki H."/>
        </authorList>
    </citation>
    <scope>NUCLEOTIDE SEQUENCE [LARGE SCALE GENOMIC DNA]</scope>
    <source>
        <strain evidence="3 4">NIES-4468</strain>
    </source>
</reference>
<organism evidence="3 4">
    <name type="scientific">Volvox africanus</name>
    <dbReference type="NCBI Taxonomy" id="51714"/>
    <lineage>
        <taxon>Eukaryota</taxon>
        <taxon>Viridiplantae</taxon>
        <taxon>Chlorophyta</taxon>
        <taxon>core chlorophytes</taxon>
        <taxon>Chlorophyceae</taxon>
        <taxon>CS clade</taxon>
        <taxon>Chlamydomonadales</taxon>
        <taxon>Volvocaceae</taxon>
        <taxon>Volvox</taxon>
    </lineage>
</organism>
<sequence length="793" mass="86493">MLNFPRIWVTLLFFLLVALKPFIDPLVNAFVLGSDFIGIGAPWFPLEPSGAACYDYFFALAETNCTTHYSDALPVTLHNCVVDGASGVLILERAAEHNLSGGDEGGTAIYRLRVAGPDGLWLLDPIYCRPDFALAKYDLRHPGLFSIEVLMLYSSFSFIQPNTSRAVQAPWAGYLTLDVHLQTSSAPSSEISGPREPDGVHLASQRWTPFPDESILSNRGLAGGSAYRARHRYPDDKAYVPLCPDTGPLPGRWHFADWPPTAANTVVAAAALLRTCIWYTTHDIDAECSSPEHRPLHFDSHPAALSWKPYDCRMRIFSGIPLLQLSEQGDESPVPLSPAPVEPLMSPPITPGKCLPPGRRVCFIGDSHTRYLLNSMVLWQRDFHATVDNAAKELLASDNVHYAYMRWGDDWLSQDDAGGGAVESLAAANCTDVLANFGQWPASYRSGSSPYSALKYLRQLLRLRRVLLAARHARGVRVFWITTCMSSLKARLEAAGTDWRTDPLLTLYNRLALDVMSGELSAVLAQTRTAAHRDVGDVASEKQLDQLGKKQSEKAVREALQTGYSSRAPDDMGMGWEDRAGGSLGPQTGPGTEERKDTRGLMSAGQEGRLWKPLRLPRMSLRGTAEEGEAQEQSSGTAMVREGMAMQAQQQRDGFLPKQDRSNTATTTITTNISATTTSTSPLLLLLKWLEQRVSLKGRRRLLLLLEGEAEAEAEAATKAAGAATSSVVPQQEAIPVIDTWSATRILHDTTWDGVHYTNLGAVGLVQLTSVLHALCSETALAELNAGQGSGTG</sequence>
<evidence type="ECO:0000313" key="3">
    <source>
        <dbReference type="EMBL" id="GLI62807.1"/>
    </source>
</evidence>
<keyword evidence="2" id="KW-0732">Signal</keyword>
<feature type="chain" id="PRO_5045206451" description="Sialate O-acetylesterase domain-containing protein" evidence="2">
    <location>
        <begin position="30"/>
        <end position="793"/>
    </location>
</feature>
<feature type="compositionally biased region" description="Basic and acidic residues" evidence="1">
    <location>
        <begin position="544"/>
        <end position="557"/>
    </location>
</feature>
<protein>
    <recommendedName>
        <fullName evidence="5">Sialate O-acetylesterase domain-containing protein</fullName>
    </recommendedName>
</protein>
<accession>A0ABQ5RYV1</accession>
<feature type="signal peptide" evidence="2">
    <location>
        <begin position="1"/>
        <end position="29"/>
    </location>
</feature>
<evidence type="ECO:0000256" key="1">
    <source>
        <dbReference type="SAM" id="MobiDB-lite"/>
    </source>
</evidence>
<keyword evidence="4" id="KW-1185">Reference proteome</keyword>
<dbReference type="Proteomes" id="UP001165090">
    <property type="component" value="Unassembled WGS sequence"/>
</dbReference>
<evidence type="ECO:0008006" key="5">
    <source>
        <dbReference type="Google" id="ProtNLM"/>
    </source>
</evidence>
<proteinExistence type="predicted"/>
<name>A0ABQ5RYV1_9CHLO</name>
<comment type="caution">
    <text evidence="3">The sequence shown here is derived from an EMBL/GenBank/DDBJ whole genome shotgun (WGS) entry which is preliminary data.</text>
</comment>
<evidence type="ECO:0000313" key="4">
    <source>
        <dbReference type="Proteomes" id="UP001165090"/>
    </source>
</evidence>